<keyword evidence="5" id="KW-1185">Reference proteome</keyword>
<dbReference type="Pfam" id="PF00665">
    <property type="entry name" value="rve"/>
    <property type="match status" value="1"/>
</dbReference>
<gene>
    <name evidence="3" type="ORF">JXQ802_LOCUS37683</name>
    <name evidence="2" type="ORF">PYM288_LOCUS24180</name>
</gene>
<evidence type="ECO:0000313" key="3">
    <source>
        <dbReference type="EMBL" id="CAF1452555.1"/>
    </source>
</evidence>
<dbReference type="FunFam" id="3.30.70.270:FF:000020">
    <property type="entry name" value="Transposon Tf2-6 polyprotein-like Protein"/>
    <property type="match status" value="1"/>
</dbReference>
<dbReference type="PANTHER" id="PTHR37984:SF15">
    <property type="entry name" value="INTEGRASE CATALYTIC DOMAIN-CONTAINING PROTEIN"/>
    <property type="match status" value="1"/>
</dbReference>
<dbReference type="Pfam" id="PF00078">
    <property type="entry name" value="RVT_1"/>
    <property type="match status" value="1"/>
</dbReference>
<dbReference type="Gene3D" id="3.30.70.270">
    <property type="match status" value="2"/>
</dbReference>
<reference evidence="2" key="1">
    <citation type="submission" date="2021-02" db="EMBL/GenBank/DDBJ databases">
        <authorList>
            <person name="Nowell W R."/>
        </authorList>
    </citation>
    <scope>NUCLEOTIDE SEQUENCE</scope>
</reference>
<dbReference type="SUPFAM" id="SSF56672">
    <property type="entry name" value="DNA/RNA polymerases"/>
    <property type="match status" value="1"/>
</dbReference>
<accession>A0A814VGZ4</accession>
<dbReference type="Proteomes" id="UP000663870">
    <property type="component" value="Unassembled WGS sequence"/>
</dbReference>
<dbReference type="InterPro" id="IPR043128">
    <property type="entry name" value="Rev_trsase/Diguanyl_cyclase"/>
</dbReference>
<protein>
    <recommendedName>
        <fullName evidence="1">Integrase catalytic domain-containing protein</fullName>
    </recommendedName>
</protein>
<dbReference type="Pfam" id="PF17921">
    <property type="entry name" value="Integrase_H2C2"/>
    <property type="match status" value="1"/>
</dbReference>
<dbReference type="Gene3D" id="1.10.340.70">
    <property type="match status" value="1"/>
</dbReference>
<dbReference type="EMBL" id="CAJNOH010001192">
    <property type="protein sequence ID" value="CAF1187952.1"/>
    <property type="molecule type" value="Genomic_DNA"/>
</dbReference>
<dbReference type="AlphaFoldDB" id="A0A814VGZ4"/>
<comment type="caution">
    <text evidence="2">The sequence shown here is derived from an EMBL/GenBank/DDBJ whole genome shotgun (WGS) entry which is preliminary data.</text>
</comment>
<dbReference type="PANTHER" id="PTHR37984">
    <property type="entry name" value="PROTEIN CBG26694"/>
    <property type="match status" value="1"/>
</dbReference>
<evidence type="ECO:0000259" key="1">
    <source>
        <dbReference type="PROSITE" id="PS50994"/>
    </source>
</evidence>
<dbReference type="GO" id="GO:0003676">
    <property type="term" value="F:nucleic acid binding"/>
    <property type="evidence" value="ECO:0007669"/>
    <property type="project" value="InterPro"/>
</dbReference>
<dbReference type="InterPro" id="IPR001584">
    <property type="entry name" value="Integrase_cat-core"/>
</dbReference>
<dbReference type="InterPro" id="IPR041588">
    <property type="entry name" value="Integrase_H2C2"/>
</dbReference>
<evidence type="ECO:0000313" key="5">
    <source>
        <dbReference type="Proteomes" id="UP000663870"/>
    </source>
</evidence>
<organism evidence="2 4">
    <name type="scientific">Rotaria sordida</name>
    <dbReference type="NCBI Taxonomy" id="392033"/>
    <lineage>
        <taxon>Eukaryota</taxon>
        <taxon>Metazoa</taxon>
        <taxon>Spiralia</taxon>
        <taxon>Gnathifera</taxon>
        <taxon>Rotifera</taxon>
        <taxon>Eurotatoria</taxon>
        <taxon>Bdelloidea</taxon>
        <taxon>Philodinida</taxon>
        <taxon>Philodinidae</taxon>
        <taxon>Rotaria</taxon>
    </lineage>
</organism>
<dbReference type="InterPro" id="IPR050951">
    <property type="entry name" value="Retrovirus_Pol_polyprotein"/>
</dbReference>
<dbReference type="GO" id="GO:0015074">
    <property type="term" value="P:DNA integration"/>
    <property type="evidence" value="ECO:0007669"/>
    <property type="project" value="InterPro"/>
</dbReference>
<dbReference type="SUPFAM" id="SSF52266">
    <property type="entry name" value="SGNH hydrolase"/>
    <property type="match status" value="1"/>
</dbReference>
<sequence>MTNTLQSCRQFCLVYLDDIIVFSKSYEEHINHLEQVFSALQTKYFVLNPPKCETMVPTINYLAHTISEKIITPMNEKIQAILDIKEPHTLARANKFIDTLSWYRKFLPNFATIAAPIHSVTNLNKRDRRKFKWTSEQSTAFHQLKQMLITEPLFLHFPVDNIPLILTTDASNIGIGGVLQQEVNGQLRNLYYHPQLMTPCERKSYLLGRRIIIQTDHCPLCNITKKTVGNARVDRIAQLIQEYNIEQDRDPDIQNIIRRLHDKSTTLPFILKDNLLRRLITHSSHSKTKFDVIYLPASMVKPLFYACHDGPMTGEHFSIDRTYNKIKNLYRWLRMKLSILQHIKSCLSCQQYNISRQKRHGQLHPIPPPDDSFLLIGIDFCGPLKRTPRENQYVLVITDNFTRYITAIALPNCTAETTAQALFNEYFCKYSIPSTIISDQGAHFQNHLMQNIQKLIGYNHIYSTPYHPQTNGIVERFNSTFIPQISKLQDTADNNWDEYLQAVVFAYNSGIHKTTKYSPYELLYGRQPRLPIHPRPSHFSFSKPSDYFNQLQKTLRIYHQATKSNIIHQQEMNKNRYDQNRLDPHYNIGDKVLTRIYGTHSKLDLKFSPIPKKLSSFQQFALFNLSQIRHPLNLQQYFTNEWNRNHPHLSPRNTQQRHIYLDPDPNLELIVNIDTNDLDDNLFPDNVRQINIRCTCPDTIRPYKNDNEQWSLQKALQYTFNEALDKALTFNAWSCGLDPLLHSGHTTEEINTRAALTTYAINDVLAPTKLLFHLHHDIILRYQSPTTVTSTSTIQNAQTQLPSYFVLSDSHVKHIDSPIDTEFGTITIITIPDLKWCDTDNPHLCAYSLLQSTSMSLHLSTASAIILLIGTNSLCRFDASQVVQQAAHTINYLHQPYPNLHHKEAISIVAIFPCFKFFPNFPSPSSLSSNIDLYNEQLNILSTNIHYTVIDFQVTASHLASDHMHLHSNHQDIIYNCIVRHFQELSQQPPST</sequence>
<dbReference type="FunFam" id="3.30.420.10:FF:000032">
    <property type="entry name" value="Retrovirus-related Pol polyprotein from transposon 297-like Protein"/>
    <property type="match status" value="1"/>
</dbReference>
<dbReference type="InterPro" id="IPR036397">
    <property type="entry name" value="RNaseH_sf"/>
</dbReference>
<dbReference type="Proteomes" id="UP000663854">
    <property type="component" value="Unassembled WGS sequence"/>
</dbReference>
<evidence type="ECO:0000313" key="2">
    <source>
        <dbReference type="EMBL" id="CAF1187952.1"/>
    </source>
</evidence>
<dbReference type="InterPro" id="IPR000477">
    <property type="entry name" value="RT_dom"/>
</dbReference>
<name>A0A814VGZ4_9BILA</name>
<proteinExistence type="predicted"/>
<dbReference type="InterPro" id="IPR043502">
    <property type="entry name" value="DNA/RNA_pol_sf"/>
</dbReference>
<dbReference type="InterPro" id="IPR036514">
    <property type="entry name" value="SGNH_hydro_sf"/>
</dbReference>
<evidence type="ECO:0000313" key="4">
    <source>
        <dbReference type="Proteomes" id="UP000663854"/>
    </source>
</evidence>
<dbReference type="Gene3D" id="3.30.420.10">
    <property type="entry name" value="Ribonuclease H-like superfamily/Ribonuclease H"/>
    <property type="match status" value="1"/>
</dbReference>
<dbReference type="Pfam" id="PF17919">
    <property type="entry name" value="RT_RNaseH_2"/>
    <property type="match status" value="1"/>
</dbReference>
<dbReference type="SUPFAM" id="SSF53098">
    <property type="entry name" value="Ribonuclease H-like"/>
    <property type="match status" value="1"/>
</dbReference>
<dbReference type="PROSITE" id="PS50994">
    <property type="entry name" value="INTEGRASE"/>
    <property type="match status" value="1"/>
</dbReference>
<dbReference type="InterPro" id="IPR041577">
    <property type="entry name" value="RT_RNaseH_2"/>
</dbReference>
<dbReference type="Gene3D" id="3.40.50.1110">
    <property type="entry name" value="SGNH hydrolase"/>
    <property type="match status" value="1"/>
</dbReference>
<dbReference type="EMBL" id="CAJNOL010002032">
    <property type="protein sequence ID" value="CAF1452555.1"/>
    <property type="molecule type" value="Genomic_DNA"/>
</dbReference>
<feature type="domain" description="Integrase catalytic" evidence="1">
    <location>
        <begin position="364"/>
        <end position="527"/>
    </location>
</feature>
<dbReference type="InterPro" id="IPR012337">
    <property type="entry name" value="RNaseH-like_sf"/>
</dbReference>